<organism evidence="2 3">
    <name type="scientific">Mytilus coruscus</name>
    <name type="common">Sea mussel</name>
    <dbReference type="NCBI Taxonomy" id="42192"/>
    <lineage>
        <taxon>Eukaryota</taxon>
        <taxon>Metazoa</taxon>
        <taxon>Spiralia</taxon>
        <taxon>Lophotrochozoa</taxon>
        <taxon>Mollusca</taxon>
        <taxon>Bivalvia</taxon>
        <taxon>Autobranchia</taxon>
        <taxon>Pteriomorphia</taxon>
        <taxon>Mytilida</taxon>
        <taxon>Mytiloidea</taxon>
        <taxon>Mytilidae</taxon>
        <taxon>Mytilinae</taxon>
        <taxon>Mytilus</taxon>
    </lineage>
</organism>
<evidence type="ECO:0000313" key="3">
    <source>
        <dbReference type="Proteomes" id="UP000507470"/>
    </source>
</evidence>
<dbReference type="PROSITE" id="PS51233">
    <property type="entry name" value="VWFD"/>
    <property type="match status" value="1"/>
</dbReference>
<gene>
    <name evidence="2" type="ORF">MCOR_44281</name>
</gene>
<evidence type="ECO:0000313" key="2">
    <source>
        <dbReference type="EMBL" id="CAC5411158.1"/>
    </source>
</evidence>
<dbReference type="InterPro" id="IPR001846">
    <property type="entry name" value="VWF_type-D"/>
</dbReference>
<reference evidence="2 3" key="1">
    <citation type="submission" date="2020-06" db="EMBL/GenBank/DDBJ databases">
        <authorList>
            <person name="Li R."/>
            <person name="Bekaert M."/>
        </authorList>
    </citation>
    <scope>NUCLEOTIDE SEQUENCE [LARGE SCALE GENOMIC DNA]</scope>
    <source>
        <strain evidence="3">wild</strain>
    </source>
</reference>
<dbReference type="OrthoDB" id="10559886at2759"/>
<dbReference type="Proteomes" id="UP000507470">
    <property type="component" value="Unassembled WGS sequence"/>
</dbReference>
<name>A0A6J8DR97_MYTCO</name>
<dbReference type="AlphaFoldDB" id="A0A6J8DR97"/>
<protein>
    <recommendedName>
        <fullName evidence="1">VWFD domain-containing protein</fullName>
    </recommendedName>
</protein>
<proteinExistence type="predicted"/>
<keyword evidence="3" id="KW-1185">Reference proteome</keyword>
<sequence length="207" mass="23141">MLRSPVITWPAGLYVNYLKPSIYDINEAKGLCGIPSVTKDPSDDYTHRHNGPVSSDQEFAKSWRITSAMTNEHYTINSMGTNIMTEISKNESLFIMNTTDGSQTILEQIKRNCVLTTVVIMASVFEVVDNSKLYSSNWEIYKAQYRNMFMVTVDLGVSRKTRSASEPSIAEGYEITLSNDGTNFGEEVTILIYDEGCFSCNTSTSCV</sequence>
<accession>A0A6J8DR97</accession>
<dbReference type="EMBL" id="CACVKT020007831">
    <property type="protein sequence ID" value="CAC5411158.1"/>
    <property type="molecule type" value="Genomic_DNA"/>
</dbReference>
<feature type="domain" description="VWFD" evidence="1">
    <location>
        <begin position="1"/>
        <end position="71"/>
    </location>
</feature>
<evidence type="ECO:0000259" key="1">
    <source>
        <dbReference type="PROSITE" id="PS51233"/>
    </source>
</evidence>